<gene>
    <name evidence="7" type="ORF">ZEAMMB73_Zm00001d025649</name>
</gene>
<dbReference type="eggNOG" id="KOG1347">
    <property type="taxonomic scope" value="Eukaryota"/>
</dbReference>
<dbReference type="PANTHER" id="PTHR42893">
    <property type="entry name" value="PROTEIN DETOXIFICATION 44, CHLOROPLASTIC-RELATED"/>
    <property type="match status" value="1"/>
</dbReference>
<dbReference type="EMBL" id="CM000786">
    <property type="protein sequence ID" value="AQK44164.1"/>
    <property type="molecule type" value="Genomic_DNA"/>
</dbReference>
<organism evidence="7">
    <name type="scientific">Zea mays</name>
    <name type="common">Maize</name>
    <dbReference type="NCBI Taxonomy" id="4577"/>
    <lineage>
        <taxon>Eukaryota</taxon>
        <taxon>Viridiplantae</taxon>
        <taxon>Streptophyta</taxon>
        <taxon>Embryophyta</taxon>
        <taxon>Tracheophyta</taxon>
        <taxon>Spermatophyta</taxon>
        <taxon>Magnoliopsida</taxon>
        <taxon>Liliopsida</taxon>
        <taxon>Poales</taxon>
        <taxon>Poaceae</taxon>
        <taxon>PACMAD clade</taxon>
        <taxon>Panicoideae</taxon>
        <taxon>Andropogonodae</taxon>
        <taxon>Andropogoneae</taxon>
        <taxon>Tripsacinae</taxon>
        <taxon>Zea</taxon>
    </lineage>
</organism>
<reference evidence="7" key="1">
    <citation type="submission" date="2015-12" db="EMBL/GenBank/DDBJ databases">
        <title>Update maize B73 reference genome by single molecule sequencing technologies.</title>
        <authorList>
            <consortium name="Maize Genome Sequencing Project"/>
            <person name="Ware D."/>
        </authorList>
    </citation>
    <scope>NUCLEOTIDE SEQUENCE</scope>
    <source>
        <tissue evidence="7">Seedling</tissue>
    </source>
</reference>
<dbReference type="InterPro" id="IPR014830">
    <property type="entry name" value="Glycolipid_transfer_prot_dom"/>
</dbReference>
<keyword evidence="5" id="KW-0472">Membrane</keyword>
<name>A0A1D6J8C0_MAIZE</name>
<keyword evidence="3" id="KW-0812">Transmembrane</keyword>
<evidence type="ECO:0000256" key="2">
    <source>
        <dbReference type="ARBA" id="ARBA00010199"/>
    </source>
</evidence>
<dbReference type="InterPro" id="IPR036497">
    <property type="entry name" value="GLTP_sf"/>
</dbReference>
<keyword evidence="4" id="KW-1133">Transmembrane helix</keyword>
<comment type="similarity">
    <text evidence="2">Belongs to the multi antimicrobial extrusion (MATE) (TC 2.A.66.1) family.</text>
</comment>
<dbReference type="Gene3D" id="1.10.3520.10">
    <property type="entry name" value="Glycolipid transfer protein"/>
    <property type="match status" value="1"/>
</dbReference>
<dbReference type="GO" id="GO:0005737">
    <property type="term" value="C:cytoplasm"/>
    <property type="evidence" value="ECO:0007669"/>
    <property type="project" value="InterPro"/>
</dbReference>
<dbReference type="STRING" id="4577.A0A1D6J8C0"/>
<evidence type="ECO:0000256" key="1">
    <source>
        <dbReference type="ARBA" id="ARBA00004141"/>
    </source>
</evidence>
<protein>
    <submittedName>
        <fullName evidence="7">Protein DETOXIFICATION 42</fullName>
    </submittedName>
</protein>
<dbReference type="SUPFAM" id="SSF110004">
    <property type="entry name" value="Glycolipid transfer protein, GLTP"/>
    <property type="match status" value="1"/>
</dbReference>
<dbReference type="PaxDb" id="4577-GRMZM2G064311_P02"/>
<dbReference type="eggNOG" id="KOG4189">
    <property type="taxonomic scope" value="Eukaryota"/>
</dbReference>
<feature type="domain" description="Glycolipid transfer protein" evidence="6">
    <location>
        <begin position="43"/>
        <end position="86"/>
    </location>
</feature>
<dbReference type="InParanoid" id="A0A1D6J8C0"/>
<dbReference type="GO" id="GO:0016020">
    <property type="term" value="C:membrane"/>
    <property type="evidence" value="ECO:0007669"/>
    <property type="project" value="UniProtKB-SubCell"/>
</dbReference>
<dbReference type="GO" id="GO:0120013">
    <property type="term" value="F:lipid transfer activity"/>
    <property type="evidence" value="ECO:0007669"/>
    <property type="project" value="InterPro"/>
</dbReference>
<evidence type="ECO:0000259" key="6">
    <source>
        <dbReference type="Pfam" id="PF08718"/>
    </source>
</evidence>
<dbReference type="FunCoup" id="A0A1D6J8C0">
    <property type="interactions" value="6"/>
</dbReference>
<comment type="subcellular location">
    <subcellularLocation>
        <location evidence="1">Membrane</location>
        <topology evidence="1">Multi-pass membrane protein</topology>
    </subcellularLocation>
</comment>
<sequence length="188" mass="20274">MEADGGELCLAPFSDTCALVSVLVSARRSRCLCSLAFVFFRGTLYDAATTAYGQVCAQFHSWAIRKDVGAGMYTLPTREQLIVRLNETGFLLLARICLQTWLAYSLLVDGLAFAGQAILASAFARKDHPKATATASRILQLALVLGLLLSILPGVGLRIGSRLFTSDQGVLHHIYIGIPVRKASTTVK</sequence>
<accession>A0A1D6J8C0</accession>
<evidence type="ECO:0000256" key="4">
    <source>
        <dbReference type="ARBA" id="ARBA00022989"/>
    </source>
</evidence>
<dbReference type="Pfam" id="PF08718">
    <property type="entry name" value="GLTP"/>
    <property type="match status" value="1"/>
</dbReference>
<proteinExistence type="inferred from homology"/>
<dbReference type="InterPro" id="IPR044644">
    <property type="entry name" value="DinF-like"/>
</dbReference>
<dbReference type="PANTHER" id="PTHR42893:SF20">
    <property type="entry name" value="PROTEIN DETOXIFICATION"/>
    <property type="match status" value="1"/>
</dbReference>
<evidence type="ECO:0000256" key="5">
    <source>
        <dbReference type="ARBA" id="ARBA00023136"/>
    </source>
</evidence>
<evidence type="ECO:0000313" key="7">
    <source>
        <dbReference type="EMBL" id="AQK44164.1"/>
    </source>
</evidence>
<evidence type="ECO:0000256" key="3">
    <source>
        <dbReference type="ARBA" id="ARBA00022692"/>
    </source>
</evidence>
<dbReference type="AlphaFoldDB" id="A0A1D6J8C0"/>